<dbReference type="Proteomes" id="UP000824220">
    <property type="component" value="Unassembled WGS sequence"/>
</dbReference>
<dbReference type="PANTHER" id="PTHR18964:SF149">
    <property type="entry name" value="BIFUNCTIONAL UDP-N-ACETYLGLUCOSAMINE 2-EPIMERASE_N-ACETYLMANNOSAMINE KINASE"/>
    <property type="match status" value="1"/>
</dbReference>
<organism evidence="2 3">
    <name type="scientific">Candidatus Microbacterium stercoravium</name>
    <dbReference type="NCBI Taxonomy" id="2838697"/>
    <lineage>
        <taxon>Bacteria</taxon>
        <taxon>Bacillati</taxon>
        <taxon>Actinomycetota</taxon>
        <taxon>Actinomycetes</taxon>
        <taxon>Micrococcales</taxon>
        <taxon>Microbacteriaceae</taxon>
        <taxon>Microbacterium</taxon>
    </lineage>
</organism>
<protein>
    <submittedName>
        <fullName evidence="2">ROK family transcriptional regulator</fullName>
    </submittedName>
</protein>
<proteinExistence type="inferred from homology"/>
<dbReference type="AlphaFoldDB" id="A0A9D2H406"/>
<dbReference type="InterPro" id="IPR036388">
    <property type="entry name" value="WH-like_DNA-bd_sf"/>
</dbReference>
<dbReference type="EMBL" id="DXAM01000008">
    <property type="protein sequence ID" value="HJA03311.1"/>
    <property type="molecule type" value="Genomic_DNA"/>
</dbReference>
<accession>A0A9D2H406</accession>
<dbReference type="PANTHER" id="PTHR18964">
    <property type="entry name" value="ROK (REPRESSOR, ORF, KINASE) FAMILY"/>
    <property type="match status" value="1"/>
</dbReference>
<dbReference type="SUPFAM" id="SSF53067">
    <property type="entry name" value="Actin-like ATPase domain"/>
    <property type="match status" value="1"/>
</dbReference>
<reference evidence="2" key="2">
    <citation type="submission" date="2021-04" db="EMBL/GenBank/DDBJ databases">
        <authorList>
            <person name="Gilroy R."/>
        </authorList>
    </citation>
    <scope>NUCLEOTIDE SEQUENCE</scope>
    <source>
        <strain evidence="2">ChiHjej8B7-3636</strain>
    </source>
</reference>
<dbReference type="InterPro" id="IPR043129">
    <property type="entry name" value="ATPase_NBD"/>
</dbReference>
<evidence type="ECO:0000313" key="2">
    <source>
        <dbReference type="EMBL" id="HJA03311.1"/>
    </source>
</evidence>
<gene>
    <name evidence="2" type="ORF">H9800_00415</name>
</gene>
<dbReference type="InterPro" id="IPR000600">
    <property type="entry name" value="ROK"/>
</dbReference>
<dbReference type="Gene3D" id="3.30.420.40">
    <property type="match status" value="2"/>
</dbReference>
<dbReference type="InterPro" id="IPR036390">
    <property type="entry name" value="WH_DNA-bd_sf"/>
</dbReference>
<comment type="caution">
    <text evidence="2">The sequence shown here is derived from an EMBL/GenBank/DDBJ whole genome shotgun (WGS) entry which is preliminary data.</text>
</comment>
<sequence length="380" mass="38944">MGSGSNVEGVRRANLGAILRLVHHRGPLSRAALTQETGLNRSTIGGLVMRLAEHGLVSEQEPDPTRRVGRPSPTVVPADGVVAVAVNPEVDALEIGAVGFGGAVRARVRQETDHVLSPEEVAERVAAVMAQWGSGPLRGARILGVGVAVPGLVRAADGIVRNAPHLGWRDVDIAALVTAATGMRAAAGNDASLGAIAEWLFGAAQNHDDVIYLNGGPSGIGGGVILGGRSVSGTGGYAGEWGQNRPSLDDEADRRVPGGVLEDEVNRRRLFDALGAHDDASLAAALERPEPGEAARQRRILAATLANAANALDPSAVVLGGFLAALRGADPVSFDDSVRAQMLAAPAEDLEISAAALGADRLLIGAAELVFETLMADPVA</sequence>
<dbReference type="Gene3D" id="1.10.10.10">
    <property type="entry name" value="Winged helix-like DNA-binding domain superfamily/Winged helix DNA-binding domain"/>
    <property type="match status" value="1"/>
</dbReference>
<name>A0A9D2H406_9MICO</name>
<dbReference type="Pfam" id="PF00480">
    <property type="entry name" value="ROK"/>
    <property type="match status" value="1"/>
</dbReference>
<comment type="similarity">
    <text evidence="1">Belongs to the ROK (NagC/XylR) family.</text>
</comment>
<evidence type="ECO:0000313" key="3">
    <source>
        <dbReference type="Proteomes" id="UP000824220"/>
    </source>
</evidence>
<evidence type="ECO:0000256" key="1">
    <source>
        <dbReference type="ARBA" id="ARBA00006479"/>
    </source>
</evidence>
<dbReference type="SUPFAM" id="SSF46785">
    <property type="entry name" value="Winged helix' DNA-binding domain"/>
    <property type="match status" value="1"/>
</dbReference>
<reference evidence="2" key="1">
    <citation type="journal article" date="2021" name="PeerJ">
        <title>Extensive microbial diversity within the chicken gut microbiome revealed by metagenomics and culture.</title>
        <authorList>
            <person name="Gilroy R."/>
            <person name="Ravi A."/>
            <person name="Getino M."/>
            <person name="Pursley I."/>
            <person name="Horton D.L."/>
            <person name="Alikhan N.F."/>
            <person name="Baker D."/>
            <person name="Gharbi K."/>
            <person name="Hall N."/>
            <person name="Watson M."/>
            <person name="Adriaenssens E.M."/>
            <person name="Foster-Nyarko E."/>
            <person name="Jarju S."/>
            <person name="Secka A."/>
            <person name="Antonio M."/>
            <person name="Oren A."/>
            <person name="Chaudhuri R.R."/>
            <person name="La Ragione R."/>
            <person name="Hildebrand F."/>
            <person name="Pallen M.J."/>
        </authorList>
    </citation>
    <scope>NUCLEOTIDE SEQUENCE</scope>
    <source>
        <strain evidence="2">ChiHjej8B7-3636</strain>
    </source>
</reference>